<feature type="domain" description="Fas-associated factor 1/2-like UAS" evidence="1">
    <location>
        <begin position="11"/>
        <end position="117"/>
    </location>
</feature>
<organism evidence="2 3">
    <name type="scientific">Rhamnusium bicolor</name>
    <dbReference type="NCBI Taxonomy" id="1586634"/>
    <lineage>
        <taxon>Eukaryota</taxon>
        <taxon>Metazoa</taxon>
        <taxon>Ecdysozoa</taxon>
        <taxon>Arthropoda</taxon>
        <taxon>Hexapoda</taxon>
        <taxon>Insecta</taxon>
        <taxon>Pterygota</taxon>
        <taxon>Neoptera</taxon>
        <taxon>Endopterygota</taxon>
        <taxon>Coleoptera</taxon>
        <taxon>Polyphaga</taxon>
        <taxon>Cucujiformia</taxon>
        <taxon>Chrysomeloidea</taxon>
        <taxon>Cerambycidae</taxon>
        <taxon>Lepturinae</taxon>
        <taxon>Rhagiini</taxon>
        <taxon>Rhamnusium</taxon>
    </lineage>
</organism>
<dbReference type="PANTHER" id="PTHR21115:SF0">
    <property type="entry name" value="GH06117P-RELATED"/>
    <property type="match status" value="1"/>
</dbReference>
<sequence>MSKYFNVGLVRRVLCLYLHNESEKFSTIFCENLKRAEVAEVINRSFFFLGWDVEETKYQSALVRALSNCSDLSSLVSIVHSKIAAALLIVPIKDSITVFSCIKGKVSDKDLLTALINVEQFLIVENQQEKN</sequence>
<accession>A0AAV8ZHY9</accession>
<evidence type="ECO:0000259" key="1">
    <source>
        <dbReference type="Pfam" id="PF21021"/>
    </source>
</evidence>
<dbReference type="EMBL" id="JANEYF010001458">
    <property type="protein sequence ID" value="KAJ8963975.1"/>
    <property type="molecule type" value="Genomic_DNA"/>
</dbReference>
<dbReference type="Gene3D" id="3.40.30.10">
    <property type="entry name" value="Glutaredoxin"/>
    <property type="match status" value="1"/>
</dbReference>
<comment type="caution">
    <text evidence="2">The sequence shown here is derived from an EMBL/GenBank/DDBJ whole genome shotgun (WGS) entry which is preliminary data.</text>
</comment>
<gene>
    <name evidence="2" type="ORF">NQ314_005234</name>
</gene>
<dbReference type="PANTHER" id="PTHR21115">
    <property type="entry name" value="GH06117P-RELATED"/>
    <property type="match status" value="1"/>
</dbReference>
<evidence type="ECO:0000313" key="3">
    <source>
        <dbReference type="Proteomes" id="UP001162156"/>
    </source>
</evidence>
<dbReference type="InterPro" id="IPR049483">
    <property type="entry name" value="FAF1_2-like_UAS"/>
</dbReference>
<dbReference type="AlphaFoldDB" id="A0AAV8ZHY9"/>
<name>A0AAV8ZHY9_9CUCU</name>
<reference evidence="2" key="1">
    <citation type="journal article" date="2023" name="Insect Mol. Biol.">
        <title>Genome sequencing provides insights into the evolution of gene families encoding plant cell wall-degrading enzymes in longhorned beetles.</title>
        <authorList>
            <person name="Shin N.R."/>
            <person name="Okamura Y."/>
            <person name="Kirsch R."/>
            <person name="Pauchet Y."/>
        </authorList>
    </citation>
    <scope>NUCLEOTIDE SEQUENCE</scope>
    <source>
        <strain evidence="2">RBIC_L_NR</strain>
    </source>
</reference>
<keyword evidence="3" id="KW-1185">Reference proteome</keyword>
<proteinExistence type="predicted"/>
<evidence type="ECO:0000313" key="2">
    <source>
        <dbReference type="EMBL" id="KAJ8963975.1"/>
    </source>
</evidence>
<protein>
    <recommendedName>
        <fullName evidence="1">Fas-associated factor 1/2-like UAS domain-containing protein</fullName>
    </recommendedName>
</protein>
<dbReference type="Pfam" id="PF21021">
    <property type="entry name" value="FAF1"/>
    <property type="match status" value="1"/>
</dbReference>
<dbReference type="Proteomes" id="UP001162156">
    <property type="component" value="Unassembled WGS sequence"/>
</dbReference>